<dbReference type="Pfam" id="PF02518">
    <property type="entry name" value="HATPase_c"/>
    <property type="match status" value="1"/>
</dbReference>
<comment type="catalytic activity">
    <reaction evidence="1">
        <text>ATP + protein L-histidine = ADP + protein N-phospho-L-histidine.</text>
        <dbReference type="EC" id="2.7.13.3"/>
    </reaction>
</comment>
<dbReference type="GO" id="GO:0000155">
    <property type="term" value="F:phosphorelay sensor kinase activity"/>
    <property type="evidence" value="ECO:0007669"/>
    <property type="project" value="InterPro"/>
</dbReference>
<dbReference type="PANTHER" id="PTHR45339:SF1">
    <property type="entry name" value="HYBRID SIGNAL TRANSDUCTION HISTIDINE KINASE J"/>
    <property type="match status" value="1"/>
</dbReference>
<reference evidence="13" key="1">
    <citation type="submission" date="2020-10" db="EMBL/GenBank/DDBJ databases">
        <authorList>
            <person name="Gilroy R."/>
        </authorList>
    </citation>
    <scope>NUCLEOTIDE SEQUENCE</scope>
    <source>
        <strain evidence="13">ChiSxjej2B14-6234</strain>
    </source>
</reference>
<evidence type="ECO:0000313" key="13">
    <source>
        <dbReference type="EMBL" id="HIQ72402.1"/>
    </source>
</evidence>
<dbReference type="InterPro" id="IPR001789">
    <property type="entry name" value="Sig_transdc_resp-reg_receiver"/>
</dbReference>
<dbReference type="SMART" id="SM00387">
    <property type="entry name" value="HATPase_c"/>
    <property type="match status" value="1"/>
</dbReference>
<keyword evidence="5 10" id="KW-0597">Phosphoprotein</keyword>
<evidence type="ECO:0000259" key="12">
    <source>
        <dbReference type="PROSITE" id="PS50110"/>
    </source>
</evidence>
<keyword evidence="8" id="KW-0902">Two-component regulatory system</keyword>
<evidence type="ECO:0000256" key="10">
    <source>
        <dbReference type="PROSITE-ProRule" id="PRU00169"/>
    </source>
</evidence>
<dbReference type="SUPFAM" id="SSF52172">
    <property type="entry name" value="CheY-like"/>
    <property type="match status" value="2"/>
</dbReference>
<dbReference type="InterPro" id="IPR004358">
    <property type="entry name" value="Sig_transdc_His_kin-like_C"/>
</dbReference>
<dbReference type="CDD" id="cd00082">
    <property type="entry name" value="HisKA"/>
    <property type="match status" value="1"/>
</dbReference>
<dbReference type="AlphaFoldDB" id="A0A9D0ZB24"/>
<comment type="subcellular location">
    <subcellularLocation>
        <location evidence="2">Membrane</location>
    </subcellularLocation>
</comment>
<dbReference type="PRINTS" id="PR00344">
    <property type="entry name" value="BCTRLSENSOR"/>
</dbReference>
<dbReference type="InterPro" id="IPR003661">
    <property type="entry name" value="HisK_dim/P_dom"/>
</dbReference>
<accession>A0A9D0ZB24</accession>
<dbReference type="PANTHER" id="PTHR45339">
    <property type="entry name" value="HYBRID SIGNAL TRANSDUCTION HISTIDINE KINASE J"/>
    <property type="match status" value="1"/>
</dbReference>
<keyword evidence="6" id="KW-0808">Transferase</keyword>
<dbReference type="Pfam" id="PF00072">
    <property type="entry name" value="Response_reg"/>
    <property type="match status" value="2"/>
</dbReference>
<dbReference type="InterPro" id="IPR036097">
    <property type="entry name" value="HisK_dim/P_sf"/>
</dbReference>
<organism evidence="13 14">
    <name type="scientific">Candidatus Onthenecus intestinigallinarum</name>
    <dbReference type="NCBI Taxonomy" id="2840875"/>
    <lineage>
        <taxon>Bacteria</taxon>
        <taxon>Bacillati</taxon>
        <taxon>Bacillota</taxon>
        <taxon>Clostridia</taxon>
        <taxon>Eubacteriales</taxon>
        <taxon>Candidatus Onthenecus</taxon>
    </lineage>
</organism>
<dbReference type="EMBL" id="DVFJ01000035">
    <property type="protein sequence ID" value="HIQ72402.1"/>
    <property type="molecule type" value="Genomic_DNA"/>
</dbReference>
<dbReference type="GO" id="GO:0016020">
    <property type="term" value="C:membrane"/>
    <property type="evidence" value="ECO:0007669"/>
    <property type="project" value="UniProtKB-SubCell"/>
</dbReference>
<dbReference type="PROSITE" id="PS50109">
    <property type="entry name" value="HIS_KIN"/>
    <property type="match status" value="1"/>
</dbReference>
<feature type="domain" description="Response regulatory" evidence="12">
    <location>
        <begin position="591"/>
        <end position="706"/>
    </location>
</feature>
<dbReference type="InterPro" id="IPR036890">
    <property type="entry name" value="HATPase_C_sf"/>
</dbReference>
<dbReference type="EC" id="2.7.13.3" evidence="3"/>
<evidence type="ECO:0000256" key="2">
    <source>
        <dbReference type="ARBA" id="ARBA00004370"/>
    </source>
</evidence>
<sequence length="851" mass="93733">MERRMKRFLLLSLIGVLALCAGVFTAITLFMLRRSDQTINAVGEIYMAGMDRQLKLHYETLIELRLSQVDDIVLYVPPENESAYTEDMCARLTTGAQERGLTYLALLSTDGDADVLYGDPVTFGDPEGFLHALNGGTRKISSGRTASGEMLMMFGCSVGYPASRGYPMKDGGQCTALVAGLPMSYIDDTLSLDMDESLIYSHIILPNGEFLLQSADVPKSNYFDWLTQSASFKEGTPEENVARLREAIEQGESYAFVRTVDGQRSLVSCSPLPYSDWYLVSVMPHGVMDESIAELGTRRIGTMIGGFGLVLLALLGVFFGYDRLSRQQLAALAAARREAERASRAKSEFLSNMSHDIRTPMNAIVGMTAIATASMDNPDQVRDCLRKITLSSKHLLGLINDVLDMSRIESGRLQLNMEETSLREITESIVCIVQPQAHAKRQLFDIFIRDVDQERVCCDAVRLNQVLINLLSNALKFTPEGGTIHVTIAQEPSPLGADHVRTHFYVKDNGIGMSEAFQKTVFESFVREDSARVHGIEGTGLGMAITKYIVDAMHGSIEVHSELNRGSEFHVTLDLRRACPQEEDMRLPGWDVLVVDDDEQLRQSAVQALNDIGAHADAAPDGPAALDMARAHDYHAVLLDWKMPGMDGVETARRLRAQLGEGVPILLISAYDWSDVEHEARGAGVSGFLSKPLFKSTLYYGLRRFAQDASDAPSEQAEPAAPDFTGVRLLVAEDNELNWEIAHELLSAFGFEPDWAENGQICVDKFAASAPGAYAAVLMDLRMPVMNGYDAARAIRASGRPDAQVPIIAMTADAFAEDVQRCHEAGMNAHVAKPIDVRELVRLLQRYVRRA</sequence>
<dbReference type="Gene3D" id="3.40.50.2300">
    <property type="match status" value="2"/>
</dbReference>
<dbReference type="FunFam" id="3.30.565.10:FF:000006">
    <property type="entry name" value="Sensor histidine kinase WalK"/>
    <property type="match status" value="1"/>
</dbReference>
<dbReference type="PROSITE" id="PS50110">
    <property type="entry name" value="RESPONSE_REGULATORY"/>
    <property type="match status" value="2"/>
</dbReference>
<evidence type="ECO:0000256" key="3">
    <source>
        <dbReference type="ARBA" id="ARBA00012438"/>
    </source>
</evidence>
<feature type="modified residue" description="4-aspartylphosphate" evidence="10">
    <location>
        <position position="640"/>
    </location>
</feature>
<evidence type="ECO:0000256" key="8">
    <source>
        <dbReference type="ARBA" id="ARBA00023012"/>
    </source>
</evidence>
<dbReference type="Gene3D" id="1.10.287.130">
    <property type="match status" value="1"/>
</dbReference>
<comment type="caution">
    <text evidence="13">The sequence shown here is derived from an EMBL/GenBank/DDBJ whole genome shotgun (WGS) entry which is preliminary data.</text>
</comment>
<reference evidence="13" key="2">
    <citation type="journal article" date="2021" name="PeerJ">
        <title>Extensive microbial diversity within the chicken gut microbiome revealed by metagenomics and culture.</title>
        <authorList>
            <person name="Gilroy R."/>
            <person name="Ravi A."/>
            <person name="Getino M."/>
            <person name="Pursley I."/>
            <person name="Horton D.L."/>
            <person name="Alikhan N.F."/>
            <person name="Baker D."/>
            <person name="Gharbi K."/>
            <person name="Hall N."/>
            <person name="Watson M."/>
            <person name="Adriaenssens E.M."/>
            <person name="Foster-Nyarko E."/>
            <person name="Jarju S."/>
            <person name="Secka A."/>
            <person name="Antonio M."/>
            <person name="Oren A."/>
            <person name="Chaudhuri R.R."/>
            <person name="La Ragione R."/>
            <person name="Hildebrand F."/>
            <person name="Pallen M.J."/>
        </authorList>
    </citation>
    <scope>NUCLEOTIDE SEQUENCE</scope>
    <source>
        <strain evidence="13">ChiSxjej2B14-6234</strain>
    </source>
</reference>
<evidence type="ECO:0000256" key="9">
    <source>
        <dbReference type="ARBA" id="ARBA00024867"/>
    </source>
</evidence>
<name>A0A9D0ZB24_9FIRM</name>
<dbReference type="Gene3D" id="3.30.565.10">
    <property type="entry name" value="Histidine kinase-like ATPase, C-terminal domain"/>
    <property type="match status" value="1"/>
</dbReference>
<dbReference type="Gene3D" id="3.30.450.20">
    <property type="entry name" value="PAS domain"/>
    <property type="match status" value="1"/>
</dbReference>
<evidence type="ECO:0000259" key="11">
    <source>
        <dbReference type="PROSITE" id="PS50109"/>
    </source>
</evidence>
<evidence type="ECO:0000256" key="7">
    <source>
        <dbReference type="ARBA" id="ARBA00022777"/>
    </source>
</evidence>
<proteinExistence type="predicted"/>
<comment type="function">
    <text evidence="9">May play the central regulatory role in sporulation. It may be an element of the effector pathway responsible for the activation of sporulation genes in response to nutritional stress. Spo0A may act in concert with spo0H (a sigma factor) to control the expression of some genes that are critical to the sporulation process.</text>
</comment>
<dbReference type="SMART" id="SM00448">
    <property type="entry name" value="REC"/>
    <property type="match status" value="2"/>
</dbReference>
<feature type="modified residue" description="4-aspartylphosphate" evidence="10">
    <location>
        <position position="780"/>
    </location>
</feature>
<feature type="domain" description="Histidine kinase" evidence="11">
    <location>
        <begin position="352"/>
        <end position="577"/>
    </location>
</feature>
<evidence type="ECO:0000256" key="1">
    <source>
        <dbReference type="ARBA" id="ARBA00000085"/>
    </source>
</evidence>
<keyword evidence="7" id="KW-0418">Kinase</keyword>
<evidence type="ECO:0000256" key="5">
    <source>
        <dbReference type="ARBA" id="ARBA00022553"/>
    </source>
</evidence>
<dbReference type="SUPFAM" id="SSF55874">
    <property type="entry name" value="ATPase domain of HSP90 chaperone/DNA topoisomerase II/histidine kinase"/>
    <property type="match status" value="1"/>
</dbReference>
<evidence type="ECO:0000313" key="14">
    <source>
        <dbReference type="Proteomes" id="UP000886887"/>
    </source>
</evidence>
<evidence type="ECO:0000256" key="6">
    <source>
        <dbReference type="ARBA" id="ARBA00022679"/>
    </source>
</evidence>
<dbReference type="InterPro" id="IPR003594">
    <property type="entry name" value="HATPase_dom"/>
</dbReference>
<dbReference type="Proteomes" id="UP000886887">
    <property type="component" value="Unassembled WGS sequence"/>
</dbReference>
<dbReference type="SUPFAM" id="SSF47384">
    <property type="entry name" value="Homodimeric domain of signal transducing histidine kinase"/>
    <property type="match status" value="1"/>
</dbReference>
<dbReference type="InterPro" id="IPR005467">
    <property type="entry name" value="His_kinase_dom"/>
</dbReference>
<dbReference type="InterPro" id="IPR011006">
    <property type="entry name" value="CheY-like_superfamily"/>
</dbReference>
<gene>
    <name evidence="13" type="ORF">IAB73_09375</name>
</gene>
<protein>
    <recommendedName>
        <fullName evidence="4">Stage 0 sporulation protein A homolog</fullName>
        <ecNumber evidence="3">2.7.13.3</ecNumber>
    </recommendedName>
</protein>
<dbReference type="CDD" id="cd17546">
    <property type="entry name" value="REC_hyHK_CKI1_RcsC-like"/>
    <property type="match status" value="2"/>
</dbReference>
<feature type="domain" description="Response regulatory" evidence="12">
    <location>
        <begin position="728"/>
        <end position="848"/>
    </location>
</feature>
<evidence type="ECO:0000256" key="4">
    <source>
        <dbReference type="ARBA" id="ARBA00018672"/>
    </source>
</evidence>
<dbReference type="SMART" id="SM00388">
    <property type="entry name" value="HisKA"/>
    <property type="match status" value="1"/>
</dbReference>
<dbReference type="Pfam" id="PF00512">
    <property type="entry name" value="HisKA"/>
    <property type="match status" value="1"/>
</dbReference>